<proteinExistence type="predicted"/>
<gene>
    <name evidence="5" type="ORF">A6M13_04225</name>
</gene>
<evidence type="ECO:0000313" key="5">
    <source>
        <dbReference type="EMBL" id="OCS83496.1"/>
    </source>
</evidence>
<evidence type="ECO:0000313" key="6">
    <source>
        <dbReference type="Proteomes" id="UP000093199"/>
    </source>
</evidence>
<evidence type="ECO:0000256" key="1">
    <source>
        <dbReference type="ARBA" id="ARBA00022630"/>
    </source>
</evidence>
<dbReference type="Proteomes" id="UP000093199">
    <property type="component" value="Unassembled WGS sequence"/>
</dbReference>
<dbReference type="RefSeq" id="WP_066546681.1">
    <property type="nucleotide sequence ID" value="NZ_MASJ01000034.1"/>
</dbReference>
<keyword evidence="2" id="KW-0288">FMN</keyword>
<accession>A0A1C0Y8J2</accession>
<keyword evidence="3" id="KW-0560">Oxidoreductase</keyword>
<keyword evidence="1" id="KW-0285">Flavoprotein</keyword>
<dbReference type="PANTHER" id="PTHR43408">
    <property type="entry name" value="FMN REDUCTASE (NADPH)"/>
    <property type="match status" value="1"/>
</dbReference>
<evidence type="ECO:0000259" key="4">
    <source>
        <dbReference type="Pfam" id="PF03358"/>
    </source>
</evidence>
<dbReference type="Gene3D" id="3.40.50.360">
    <property type="match status" value="1"/>
</dbReference>
<dbReference type="OrthoDB" id="1643408at2"/>
<dbReference type="InterPro" id="IPR020048">
    <property type="entry name" value="NADPH-dep_FMN_reduc_SsuE"/>
</dbReference>
<organism evidence="5 6">
    <name type="scientific">Caryophanon tenue</name>
    <dbReference type="NCBI Taxonomy" id="33978"/>
    <lineage>
        <taxon>Bacteria</taxon>
        <taxon>Bacillati</taxon>
        <taxon>Bacillota</taxon>
        <taxon>Bacilli</taxon>
        <taxon>Bacillales</taxon>
        <taxon>Caryophanaceae</taxon>
        <taxon>Caryophanon</taxon>
    </lineage>
</organism>
<name>A0A1C0Y8J2_9BACL</name>
<dbReference type="InterPro" id="IPR005025">
    <property type="entry name" value="FMN_Rdtase-like_dom"/>
</dbReference>
<feature type="domain" description="NADPH-dependent FMN reductase-like" evidence="4">
    <location>
        <begin position="1"/>
        <end position="139"/>
    </location>
</feature>
<dbReference type="InterPro" id="IPR051814">
    <property type="entry name" value="NAD(P)H-dep_FMN_reductase"/>
</dbReference>
<sequence length="170" mass="18441">MTILIINGANNTSSRINGVAQYIKQTAQNVEEIIVHQLPAEALITADYTSEIIQQANEQVAKADTVIVLTPVYKAAYSGILKTYLDLIPQKGLVGKTILPIAVGGSYHHLLAIDYALKPVLSAIGATNVLQGVYIVDQQIERTETGFTIDAQIEARLDEQLAQIEVLQTV</sequence>
<dbReference type="GO" id="GO:0008752">
    <property type="term" value="F:FMN reductase [NAD(P)H] activity"/>
    <property type="evidence" value="ECO:0007669"/>
    <property type="project" value="InterPro"/>
</dbReference>
<reference evidence="5 6" key="1">
    <citation type="submission" date="2016-07" db="EMBL/GenBank/DDBJ databases">
        <title>Caryophanon tenue genome sequencing.</title>
        <authorList>
            <person name="Verma A."/>
            <person name="Pal Y."/>
            <person name="Krishnamurthi S."/>
        </authorList>
    </citation>
    <scope>NUCLEOTIDE SEQUENCE [LARGE SCALE GENOMIC DNA]</scope>
    <source>
        <strain evidence="5 6">DSM 14152</strain>
    </source>
</reference>
<comment type="caution">
    <text evidence="5">The sequence shown here is derived from an EMBL/GenBank/DDBJ whole genome shotgun (WGS) entry which is preliminary data.</text>
</comment>
<dbReference type="NCBIfam" id="TIGR03567">
    <property type="entry name" value="FMN_reduc_SsuE"/>
    <property type="match status" value="1"/>
</dbReference>
<dbReference type="SUPFAM" id="SSF52218">
    <property type="entry name" value="Flavoproteins"/>
    <property type="match status" value="1"/>
</dbReference>
<dbReference type="AlphaFoldDB" id="A0A1C0Y8J2"/>
<protein>
    <submittedName>
        <fullName evidence="5">FMN reductase (NADPH)</fullName>
    </submittedName>
</protein>
<evidence type="ECO:0000256" key="3">
    <source>
        <dbReference type="ARBA" id="ARBA00023002"/>
    </source>
</evidence>
<dbReference type="Pfam" id="PF03358">
    <property type="entry name" value="FMN_red"/>
    <property type="match status" value="1"/>
</dbReference>
<dbReference type="STRING" id="33978.A6M13_04225"/>
<dbReference type="PANTHER" id="PTHR43408:SF1">
    <property type="entry name" value="FMN REDUCTASE (NADPH)"/>
    <property type="match status" value="1"/>
</dbReference>
<dbReference type="EMBL" id="MASJ01000034">
    <property type="protein sequence ID" value="OCS83496.1"/>
    <property type="molecule type" value="Genomic_DNA"/>
</dbReference>
<dbReference type="GO" id="GO:0046306">
    <property type="term" value="P:alkanesulfonate catabolic process"/>
    <property type="evidence" value="ECO:0007669"/>
    <property type="project" value="InterPro"/>
</dbReference>
<evidence type="ECO:0000256" key="2">
    <source>
        <dbReference type="ARBA" id="ARBA00022643"/>
    </source>
</evidence>
<dbReference type="InterPro" id="IPR029039">
    <property type="entry name" value="Flavoprotein-like_sf"/>
</dbReference>
<keyword evidence="6" id="KW-1185">Reference proteome</keyword>